<keyword evidence="3" id="KW-1185">Reference proteome</keyword>
<protein>
    <submittedName>
        <fullName evidence="2">Uncharacterized protein</fullName>
    </submittedName>
</protein>
<dbReference type="EMBL" id="BMAW01125084">
    <property type="protein sequence ID" value="GFU10771.1"/>
    <property type="molecule type" value="Genomic_DNA"/>
</dbReference>
<dbReference type="Proteomes" id="UP000887013">
    <property type="component" value="Unassembled WGS sequence"/>
</dbReference>
<accession>A0A8X6UF46</accession>
<feature type="region of interest" description="Disordered" evidence="1">
    <location>
        <begin position="25"/>
        <end position="63"/>
    </location>
</feature>
<evidence type="ECO:0000313" key="2">
    <source>
        <dbReference type="EMBL" id="GFU10771.1"/>
    </source>
</evidence>
<reference evidence="2" key="1">
    <citation type="submission" date="2020-08" db="EMBL/GenBank/DDBJ databases">
        <title>Multicomponent nature underlies the extraordinary mechanical properties of spider dragline silk.</title>
        <authorList>
            <person name="Kono N."/>
            <person name="Nakamura H."/>
            <person name="Mori M."/>
            <person name="Yoshida Y."/>
            <person name="Ohtoshi R."/>
            <person name="Malay A.D."/>
            <person name="Moran D.A.P."/>
            <person name="Tomita M."/>
            <person name="Numata K."/>
            <person name="Arakawa K."/>
        </authorList>
    </citation>
    <scope>NUCLEOTIDE SEQUENCE</scope>
</reference>
<organism evidence="2 3">
    <name type="scientific">Nephila pilipes</name>
    <name type="common">Giant wood spider</name>
    <name type="synonym">Nephila maculata</name>
    <dbReference type="NCBI Taxonomy" id="299642"/>
    <lineage>
        <taxon>Eukaryota</taxon>
        <taxon>Metazoa</taxon>
        <taxon>Ecdysozoa</taxon>
        <taxon>Arthropoda</taxon>
        <taxon>Chelicerata</taxon>
        <taxon>Arachnida</taxon>
        <taxon>Araneae</taxon>
        <taxon>Araneomorphae</taxon>
        <taxon>Entelegynae</taxon>
        <taxon>Araneoidea</taxon>
        <taxon>Nephilidae</taxon>
        <taxon>Nephila</taxon>
    </lineage>
</organism>
<evidence type="ECO:0000313" key="3">
    <source>
        <dbReference type="Proteomes" id="UP000887013"/>
    </source>
</evidence>
<comment type="caution">
    <text evidence="2">The sequence shown here is derived from an EMBL/GenBank/DDBJ whole genome shotgun (WGS) entry which is preliminary data.</text>
</comment>
<gene>
    <name evidence="2" type="ORF">NPIL_570861</name>
</gene>
<dbReference type="AlphaFoldDB" id="A0A8X6UF46"/>
<feature type="non-terminal residue" evidence="2">
    <location>
        <position position="63"/>
    </location>
</feature>
<name>A0A8X6UF46_NEPPI</name>
<proteinExistence type="predicted"/>
<sequence>MKKKATEEIRKSRADRRVTGFFADPKVTDSIGLPTRRPVDSSLWPSPRDLTLGVAERQGESSP</sequence>
<evidence type="ECO:0000256" key="1">
    <source>
        <dbReference type="SAM" id="MobiDB-lite"/>
    </source>
</evidence>